<feature type="domain" description="Nephrocystin 3-like N-terminal" evidence="5">
    <location>
        <begin position="73"/>
        <end position="234"/>
    </location>
</feature>
<evidence type="ECO:0000256" key="2">
    <source>
        <dbReference type="ARBA" id="ARBA00023043"/>
    </source>
</evidence>
<keyword evidence="1" id="KW-0677">Repeat</keyword>
<dbReference type="PANTHER" id="PTHR24123:SF33">
    <property type="entry name" value="PROTEIN HOS4"/>
    <property type="match status" value="1"/>
</dbReference>
<feature type="repeat" description="ANK" evidence="3">
    <location>
        <begin position="915"/>
        <end position="947"/>
    </location>
</feature>
<proteinExistence type="predicted"/>
<dbReference type="VEuPathDB" id="FungiDB:GMDG_07799"/>
<dbReference type="SUPFAM" id="SSF48403">
    <property type="entry name" value="Ankyrin repeat"/>
    <property type="match status" value="2"/>
</dbReference>
<dbReference type="SMART" id="SM00248">
    <property type="entry name" value="ANK"/>
    <property type="match status" value="18"/>
</dbReference>
<dbReference type="InterPro" id="IPR056884">
    <property type="entry name" value="NPHP3-like_N"/>
</dbReference>
<dbReference type="Gene3D" id="3.40.50.300">
    <property type="entry name" value="P-loop containing nucleotide triphosphate hydrolases"/>
    <property type="match status" value="1"/>
</dbReference>
<dbReference type="InterPro" id="IPR002110">
    <property type="entry name" value="Ankyrin_rpt"/>
</dbReference>
<dbReference type="Proteomes" id="UP000077154">
    <property type="component" value="Unassembled WGS sequence"/>
</dbReference>
<feature type="repeat" description="ANK" evidence="3">
    <location>
        <begin position="626"/>
        <end position="658"/>
    </location>
</feature>
<feature type="repeat" description="ANK" evidence="3">
    <location>
        <begin position="948"/>
        <end position="980"/>
    </location>
</feature>
<feature type="repeat" description="ANK" evidence="3">
    <location>
        <begin position="1046"/>
        <end position="1078"/>
    </location>
</feature>
<evidence type="ECO:0000259" key="5">
    <source>
        <dbReference type="Pfam" id="PF24883"/>
    </source>
</evidence>
<feature type="repeat" description="ANK" evidence="3">
    <location>
        <begin position="980"/>
        <end position="1012"/>
    </location>
</feature>
<evidence type="ECO:0000256" key="3">
    <source>
        <dbReference type="PROSITE-ProRule" id="PRU00023"/>
    </source>
</evidence>
<dbReference type="Gene3D" id="1.25.40.20">
    <property type="entry name" value="Ankyrin repeat-containing domain"/>
    <property type="match status" value="7"/>
</dbReference>
<feature type="repeat" description="ANK" evidence="3">
    <location>
        <begin position="757"/>
        <end position="789"/>
    </location>
</feature>
<organism evidence="6">
    <name type="scientific">Pseudogymnoascus destructans</name>
    <dbReference type="NCBI Taxonomy" id="655981"/>
    <lineage>
        <taxon>Eukaryota</taxon>
        <taxon>Fungi</taxon>
        <taxon>Dikarya</taxon>
        <taxon>Ascomycota</taxon>
        <taxon>Pezizomycotina</taxon>
        <taxon>Leotiomycetes</taxon>
        <taxon>Thelebolales</taxon>
        <taxon>Thelebolaceae</taxon>
        <taxon>Pseudogymnoascus</taxon>
    </lineage>
</organism>
<dbReference type="EMBL" id="KV441407">
    <property type="protein sequence ID" value="OAF55791.2"/>
    <property type="molecule type" value="Genomic_DNA"/>
</dbReference>
<dbReference type="PROSITE" id="PS50297">
    <property type="entry name" value="ANK_REP_REGION"/>
    <property type="match status" value="13"/>
</dbReference>
<dbReference type="Pfam" id="PF24883">
    <property type="entry name" value="NPHP3_N"/>
    <property type="match status" value="1"/>
</dbReference>
<feature type="domain" description="GPI inositol-deacylase winged helix" evidence="4">
    <location>
        <begin position="347"/>
        <end position="424"/>
    </location>
</feature>
<feature type="repeat" description="ANK" evidence="3">
    <location>
        <begin position="593"/>
        <end position="625"/>
    </location>
</feature>
<dbReference type="Pfam" id="PF12796">
    <property type="entry name" value="Ank_2"/>
    <property type="match status" value="6"/>
</dbReference>
<dbReference type="Pfam" id="PF00023">
    <property type="entry name" value="Ank"/>
    <property type="match status" value="2"/>
</dbReference>
<dbReference type="PRINTS" id="PR01415">
    <property type="entry name" value="ANKYRIN"/>
</dbReference>
<dbReference type="InterPro" id="IPR036770">
    <property type="entry name" value="Ankyrin_rpt-contain_sf"/>
</dbReference>
<protein>
    <submittedName>
        <fullName evidence="6">Uncharacterized protein</fullName>
    </submittedName>
</protein>
<feature type="repeat" description="ANK" evidence="3">
    <location>
        <begin position="693"/>
        <end position="725"/>
    </location>
</feature>
<accession>A0A177A3E8</accession>
<name>A0A177A3E8_9PEZI</name>
<feature type="repeat" description="ANK" evidence="3">
    <location>
        <begin position="560"/>
        <end position="592"/>
    </location>
</feature>
<evidence type="ECO:0000313" key="6">
    <source>
        <dbReference type="EMBL" id="OAF55791.2"/>
    </source>
</evidence>
<dbReference type="Pfam" id="PF22939">
    <property type="entry name" value="WHD_GPIID"/>
    <property type="match status" value="1"/>
</dbReference>
<dbReference type="GeneID" id="36290790"/>
<dbReference type="PROSITE" id="PS50088">
    <property type="entry name" value="ANK_REPEAT"/>
    <property type="match status" value="15"/>
</dbReference>
<dbReference type="eggNOG" id="KOG4177">
    <property type="taxonomic scope" value="Eukaryota"/>
</dbReference>
<dbReference type="PANTHER" id="PTHR24123">
    <property type="entry name" value="ANKYRIN REPEAT-CONTAINING"/>
    <property type="match status" value="1"/>
</dbReference>
<feature type="repeat" description="ANK" evidence="3">
    <location>
        <begin position="882"/>
        <end position="914"/>
    </location>
</feature>
<sequence>MVEQEQGAVRNATLSTVGQIQAVTGRTDLNTKILMARIESREAALERDNLLARLSTLDFHEKHRDIFAKHHQGTGQWLLKTDEFQRWSTAKKPSMLWCPGIPGAGKTVMTSFVVDHIQEAIQGTKAATAYLYCDYKNPKTQSELELLSSVARQLAEQTSSMPSAVNEFCDKNAEKRRNPTGDEWIALIKSISHVFQRTYLFVDALDECPETNRENFLSLISKIEPFVWLFITSRPHVGIEAKFLKISRVDISASDSDIKTYLMSEISTNNRLSLFAAKDVKLKEDIVKSVSEKAAGMFLLPYLQIYHLSKQASLKKVRNTMNALPTEVFASYGEAMKRIEDQQEGDSELARRALSYIFCAKRPLSVEELRHILSMEAEDIELDETAFPETEILLNISAGLIKIDEQSGAAGLVHYTLQEYLEKNREKLLPDPEVEMGMACLTYLSFDVFQGGSCNSGEELHHRLQEYKFLDYASHHWGYHIMENQLHERVVGLLLTFLKSKQKLASSVQILHIAARRTNDWHDRYPKQFGPLHVVAYWGLDKILNVLFETDIDVDSRDSYEATALQIAAKRGHNSVTQLLLNKGASINISNVNGETALYWAARSGHKTTVDMLLINRADVLTKDNEGWTALYWAVVGGNNDVVKMLLEYGANIITAEYDGRHKALYLAAEEGHELTVQMLLGSGANVNAQDYLGSTALDFAAAPGHEKTLQVLLQNGADVNSRDNFGNTVLHWAVPHKTLIRLLLEYAVDLDAKNDSGQSALCWAAQDWPLAVTELLLENNADVNAQDNFGFTALHRATLRGRESTVRLLLENGADPNIKDKDEWTPLHLAALKQYEGLVQVLLDRVDDGRMILGWVDLQLQDKKRQALLEEAAEGKAEASTVLTGLREAAQKRQFGRSQLLLEKGADVNAKDVGGWSALTIAANFGYEEIVQLLLENGADANISGYDKRTALHWASEWGQETVVQLLVKNGANVNASAYGWTAMLLAVRDEYMAIGRFLIENEADVNAEDYHGRTALHWAAKHGDRLIVQLLVGKGIDVNAEDRWGRTALIYAVENMQREVVKMLLETGAATEAKFRHDLTALHIAAFIGFESAVHYLLEGGASVEAKTQDNLTALHIAAFMGWESVVQQLLEKGADVEAEARWCGVEEEEEYDYGVTDVHMAEKRLIDLLRQWLLEEGIATGVGMEPRYGLTARQLAVSAGHPEVQELLG</sequence>
<dbReference type="OrthoDB" id="5416940at2759"/>
<keyword evidence="2 3" id="KW-0040">ANK repeat</keyword>
<reference evidence="6" key="1">
    <citation type="submission" date="2016-03" db="EMBL/GenBank/DDBJ databases">
        <title>Updated assembly of Pseudogymnoascus destructans, the fungus causing white-nose syndrome of bats.</title>
        <authorList>
            <person name="Palmer J.M."/>
            <person name="Drees K.P."/>
            <person name="Foster J.T."/>
            <person name="Lindner D.L."/>
        </authorList>
    </citation>
    <scope>NUCLEOTIDE SEQUENCE [LARGE SCALE GENOMIC DNA]</scope>
    <source>
        <strain evidence="6">20631-21</strain>
    </source>
</reference>
<dbReference type="InterPro" id="IPR051165">
    <property type="entry name" value="Multifunctional_ANK_Repeat"/>
</dbReference>
<feature type="repeat" description="ANK" evidence="3">
    <location>
        <begin position="1112"/>
        <end position="1144"/>
    </location>
</feature>
<gene>
    <name evidence="6" type="ORF">VC83_07746</name>
</gene>
<dbReference type="RefSeq" id="XP_024321090.1">
    <property type="nucleotide sequence ID" value="XM_024471312.1"/>
</dbReference>
<feature type="repeat" description="ANK" evidence="3">
    <location>
        <begin position="790"/>
        <end position="822"/>
    </location>
</feature>
<dbReference type="InterPro" id="IPR027417">
    <property type="entry name" value="P-loop_NTPase"/>
</dbReference>
<dbReference type="InterPro" id="IPR054471">
    <property type="entry name" value="GPIID_WHD"/>
</dbReference>
<feature type="repeat" description="ANK" evidence="3">
    <location>
        <begin position="1013"/>
        <end position="1045"/>
    </location>
</feature>
<dbReference type="AlphaFoldDB" id="A0A177A3E8"/>
<feature type="repeat" description="ANK" evidence="3">
    <location>
        <begin position="1079"/>
        <end position="1111"/>
    </location>
</feature>
<evidence type="ECO:0000259" key="4">
    <source>
        <dbReference type="Pfam" id="PF22939"/>
    </source>
</evidence>
<feature type="repeat" description="ANK" evidence="3">
    <location>
        <begin position="660"/>
        <end position="692"/>
    </location>
</feature>
<evidence type="ECO:0000256" key="1">
    <source>
        <dbReference type="ARBA" id="ARBA00022737"/>
    </source>
</evidence>